<feature type="compositionally biased region" description="Basic and acidic residues" evidence="1">
    <location>
        <begin position="640"/>
        <end position="657"/>
    </location>
</feature>
<feature type="compositionally biased region" description="Basic and acidic residues" evidence="1">
    <location>
        <begin position="143"/>
        <end position="152"/>
    </location>
</feature>
<evidence type="ECO:0000256" key="1">
    <source>
        <dbReference type="SAM" id="MobiDB-lite"/>
    </source>
</evidence>
<dbReference type="InterPro" id="IPR026173">
    <property type="entry name" value="SPAG17"/>
</dbReference>
<dbReference type="GO" id="GO:1904158">
    <property type="term" value="P:axonemal central apparatus assembly"/>
    <property type="evidence" value="ECO:0007669"/>
    <property type="project" value="TreeGrafter"/>
</dbReference>
<feature type="region of interest" description="Disordered" evidence="1">
    <location>
        <begin position="818"/>
        <end position="841"/>
    </location>
</feature>
<dbReference type="PANTHER" id="PTHR21963">
    <property type="entry name" value="PF6"/>
    <property type="match status" value="1"/>
</dbReference>
<feature type="compositionally biased region" description="Basic and acidic residues" evidence="1">
    <location>
        <begin position="588"/>
        <end position="598"/>
    </location>
</feature>
<feature type="region of interest" description="Disordered" evidence="1">
    <location>
        <begin position="719"/>
        <end position="749"/>
    </location>
</feature>
<sequence length="841" mass="94762">NILEEPVNPKVRAASALKHEFQELHVTCPDGLTIKYFLQGSAGVGPDSPDARHLLVRQSYPFKTSGVQSCESIRNKYIQSEVSRVITADGHVIKNMVDGSVEVLGSDGTISVFTGAWNYGMHESAADGQKRTSRAKRLHKSKPQHDSAEHSKTPAANWTITYPNGERLRMAKDTGNIVELPSLPVCVACDPETKQIMCTRDDQVIVITYPDGGTIVEHADGTRISTYYKDITVLDEGTTNSYIQTMKFIKVECPAFATVEFNTATSENLTVFGNGTNINVFPDGYYMFHHSKGGRIEIDTEGTMTYFPQRNHFQEQQDSGHDKQYVIRHNADIIVETIDPNGNVFNVRSNGETIVIPAVLEDLYSTKSRLKAELMPSHDNHAPRFFIVHDDCSGTELLRYEDVAEYLSITVLKPFLSGISEKWLKKYDQECIVPQGLRCRDLKTIPAKEYKKPGPVFGTNVGKGLNIGIDIKAPAKIPILKCPEKLELRHLLQFQPVTEDLRQKLLSALREFASEVLARMQTESLLSIEDPRSQEEKQISQELKVLAEAFKLGAKKYETQHLRSVYEQAVTPPPPCPPSKPIPKRAKPVLEQDRRENEDKEARMIIRKSIFEPYFESELGQVFFDEMARALDDGTQNKNMDSEANRSASRDPNDIRHNNSSVLFADIKRNDRQNLSLQHGYVNSRDTEKTQIQPPKYSAFSGKSEPVLADYLKKENHNLAKHDDRANDASAKKKEHLSPRPTKYNGPLEKSVPVFADYLKKQLEKLTELGEHGKEISKPQSNFQFTNPEQQKPVAVLEKKTQRQPFSSIDKAVLTKSMVPGKNKYSRKPTYVTNSAEKEAT</sequence>
<feature type="non-terminal residue" evidence="2">
    <location>
        <position position="841"/>
    </location>
</feature>
<gene>
    <name evidence="2" type="ORF">CUNI_LOCUS14306</name>
</gene>
<feature type="compositionally biased region" description="Basic residues" evidence="1">
    <location>
        <begin position="131"/>
        <end position="142"/>
    </location>
</feature>
<dbReference type="AlphaFoldDB" id="A0A8S3ZL81"/>
<dbReference type="Proteomes" id="UP000678393">
    <property type="component" value="Unassembled WGS sequence"/>
</dbReference>
<accession>A0A8S3ZL81</accession>
<feature type="region of interest" description="Disordered" evidence="1">
    <location>
        <begin position="124"/>
        <end position="154"/>
    </location>
</feature>
<feature type="compositionally biased region" description="Pro residues" evidence="1">
    <location>
        <begin position="571"/>
        <end position="581"/>
    </location>
</feature>
<feature type="region of interest" description="Disordered" evidence="1">
    <location>
        <begin position="634"/>
        <end position="659"/>
    </location>
</feature>
<feature type="region of interest" description="Disordered" evidence="1">
    <location>
        <begin position="568"/>
        <end position="598"/>
    </location>
</feature>
<feature type="compositionally biased region" description="Polar residues" evidence="1">
    <location>
        <begin position="778"/>
        <end position="790"/>
    </location>
</feature>
<feature type="compositionally biased region" description="Basic and acidic residues" evidence="1">
    <location>
        <begin position="719"/>
        <end position="738"/>
    </location>
</feature>
<evidence type="ECO:0000313" key="3">
    <source>
        <dbReference type="Proteomes" id="UP000678393"/>
    </source>
</evidence>
<feature type="non-terminal residue" evidence="2">
    <location>
        <position position="1"/>
    </location>
</feature>
<proteinExistence type="predicted"/>
<feature type="region of interest" description="Disordered" evidence="1">
    <location>
        <begin position="777"/>
        <end position="803"/>
    </location>
</feature>
<dbReference type="OrthoDB" id="10257153at2759"/>
<keyword evidence="3" id="KW-1185">Reference proteome</keyword>
<dbReference type="Gene3D" id="2.60.450.20">
    <property type="match status" value="1"/>
</dbReference>
<organism evidence="2 3">
    <name type="scientific">Candidula unifasciata</name>
    <dbReference type="NCBI Taxonomy" id="100452"/>
    <lineage>
        <taxon>Eukaryota</taxon>
        <taxon>Metazoa</taxon>
        <taxon>Spiralia</taxon>
        <taxon>Lophotrochozoa</taxon>
        <taxon>Mollusca</taxon>
        <taxon>Gastropoda</taxon>
        <taxon>Heterobranchia</taxon>
        <taxon>Euthyneura</taxon>
        <taxon>Panpulmonata</taxon>
        <taxon>Eupulmonata</taxon>
        <taxon>Stylommatophora</taxon>
        <taxon>Helicina</taxon>
        <taxon>Helicoidea</taxon>
        <taxon>Geomitridae</taxon>
        <taxon>Candidula</taxon>
    </lineage>
</organism>
<evidence type="ECO:0000313" key="2">
    <source>
        <dbReference type="EMBL" id="CAG5128748.1"/>
    </source>
</evidence>
<dbReference type="GO" id="GO:0003351">
    <property type="term" value="P:epithelial cilium movement involved in extracellular fluid movement"/>
    <property type="evidence" value="ECO:0007669"/>
    <property type="project" value="TreeGrafter"/>
</dbReference>
<dbReference type="EMBL" id="CAJHNH020003201">
    <property type="protein sequence ID" value="CAG5128748.1"/>
    <property type="molecule type" value="Genomic_DNA"/>
</dbReference>
<name>A0A8S3ZL81_9EUPU</name>
<dbReference type="InterPro" id="IPR047002">
    <property type="entry name" value="Tcp10_C_sf"/>
</dbReference>
<reference evidence="2" key="1">
    <citation type="submission" date="2021-04" db="EMBL/GenBank/DDBJ databases">
        <authorList>
            <consortium name="Molecular Ecology Group"/>
        </authorList>
    </citation>
    <scope>NUCLEOTIDE SEQUENCE</scope>
</reference>
<dbReference type="GO" id="GO:0005576">
    <property type="term" value="C:extracellular region"/>
    <property type="evidence" value="ECO:0007669"/>
    <property type="project" value="GOC"/>
</dbReference>
<protein>
    <recommendedName>
        <fullName evidence="4">Sperm-associated antigen 17</fullName>
    </recommendedName>
</protein>
<dbReference type="PANTHER" id="PTHR21963:SF1">
    <property type="entry name" value="SPERM-ASSOCIATED ANTIGEN 17"/>
    <property type="match status" value="1"/>
</dbReference>
<dbReference type="GO" id="GO:1990716">
    <property type="term" value="C:axonemal central apparatus"/>
    <property type="evidence" value="ECO:0007669"/>
    <property type="project" value="TreeGrafter"/>
</dbReference>
<evidence type="ECO:0008006" key="4">
    <source>
        <dbReference type="Google" id="ProtNLM"/>
    </source>
</evidence>
<comment type="caution">
    <text evidence="2">The sequence shown here is derived from an EMBL/GenBank/DDBJ whole genome shotgun (WGS) entry which is preliminary data.</text>
</comment>